<name>A8N502_COPC7</name>
<accession>A8N502</accession>
<dbReference type="OrthoDB" id="3067876at2759"/>
<dbReference type="EMBL" id="AACS02000003">
    <property type="protein sequence ID" value="EAU91813.2"/>
    <property type="molecule type" value="Genomic_DNA"/>
</dbReference>
<comment type="caution">
    <text evidence="1">The sequence shown here is derived from an EMBL/GenBank/DDBJ whole genome shotgun (WGS) entry which is preliminary data.</text>
</comment>
<organism evidence="1 2">
    <name type="scientific">Coprinopsis cinerea (strain Okayama-7 / 130 / ATCC MYA-4618 / FGSC 9003)</name>
    <name type="common">Inky cap fungus</name>
    <name type="synonym">Hormographiella aspergillata</name>
    <dbReference type="NCBI Taxonomy" id="240176"/>
    <lineage>
        <taxon>Eukaryota</taxon>
        <taxon>Fungi</taxon>
        <taxon>Dikarya</taxon>
        <taxon>Basidiomycota</taxon>
        <taxon>Agaricomycotina</taxon>
        <taxon>Agaricomycetes</taxon>
        <taxon>Agaricomycetidae</taxon>
        <taxon>Agaricales</taxon>
        <taxon>Agaricineae</taxon>
        <taxon>Psathyrellaceae</taxon>
        <taxon>Coprinopsis</taxon>
    </lineage>
</organism>
<proteinExistence type="predicted"/>
<dbReference type="GO" id="GO:0016301">
    <property type="term" value="F:kinase activity"/>
    <property type="evidence" value="ECO:0007669"/>
    <property type="project" value="UniProtKB-KW"/>
</dbReference>
<sequence length="349" mass="39933">MTPNPLDLFASIRIHGLVSSQEGERLSIELDRSVSFPIPVWHDPDQRPKDPEGDVSARPLSTADFLNLELEACISAPHKPISSHSNPLALGYGRSGDVYPLEVVAIRQLPQSLFQSRVHHVDIEALKKSLPPLCMKVARPTYARSVAREAWFYERLDKEELMGAVSPSCYGLFHTKVTSNLSILLPPDYDEVVEEQYERNPDGTSVMSEDESDRFMDDPFASHKSSPWLSFRESKDSPTITALILERVGERMTMEEYAMDENRNDINSIYQEDLRYALIRHRDGRLPNVLRAPPTARICPIHNRAHRWFLVDYERSLLVTMREEEELYYQYTSLSSWVHCGGRDIPYGA</sequence>
<dbReference type="RefSeq" id="XP_001829891.2">
    <property type="nucleotide sequence ID" value="XM_001829839.2"/>
</dbReference>
<dbReference type="Proteomes" id="UP000001861">
    <property type="component" value="Unassembled WGS sequence"/>
</dbReference>
<reference evidence="1 2" key="1">
    <citation type="journal article" date="2010" name="Proc. Natl. Acad. Sci. U.S.A.">
        <title>Insights into evolution of multicellular fungi from the assembled chromosomes of the mushroom Coprinopsis cinerea (Coprinus cinereus).</title>
        <authorList>
            <person name="Stajich J.E."/>
            <person name="Wilke S.K."/>
            <person name="Ahren D."/>
            <person name="Au C.H."/>
            <person name="Birren B.W."/>
            <person name="Borodovsky M."/>
            <person name="Burns C."/>
            <person name="Canback B."/>
            <person name="Casselton L.A."/>
            <person name="Cheng C.K."/>
            <person name="Deng J."/>
            <person name="Dietrich F.S."/>
            <person name="Fargo D.C."/>
            <person name="Farman M.L."/>
            <person name="Gathman A.C."/>
            <person name="Goldberg J."/>
            <person name="Guigo R."/>
            <person name="Hoegger P.J."/>
            <person name="Hooker J.B."/>
            <person name="Huggins A."/>
            <person name="James T.Y."/>
            <person name="Kamada T."/>
            <person name="Kilaru S."/>
            <person name="Kodira C."/>
            <person name="Kues U."/>
            <person name="Kupfer D."/>
            <person name="Kwan H.S."/>
            <person name="Lomsadze A."/>
            <person name="Li W."/>
            <person name="Lilly W.W."/>
            <person name="Ma L.J."/>
            <person name="Mackey A.J."/>
            <person name="Manning G."/>
            <person name="Martin F."/>
            <person name="Muraguchi H."/>
            <person name="Natvig D.O."/>
            <person name="Palmerini H."/>
            <person name="Ramesh M.A."/>
            <person name="Rehmeyer C.J."/>
            <person name="Roe B.A."/>
            <person name="Shenoy N."/>
            <person name="Stanke M."/>
            <person name="Ter-Hovhannisyan V."/>
            <person name="Tunlid A."/>
            <person name="Velagapudi R."/>
            <person name="Vision T.J."/>
            <person name="Zeng Q."/>
            <person name="Zolan M.E."/>
            <person name="Pukkila P.J."/>
        </authorList>
    </citation>
    <scope>NUCLEOTIDE SEQUENCE [LARGE SCALE GENOMIC DNA]</scope>
    <source>
        <strain evidence="2">Okayama-7 / 130 / ATCC MYA-4618 / FGSC 9003</strain>
    </source>
</reference>
<keyword evidence="1" id="KW-0418">Kinase</keyword>
<keyword evidence="1" id="KW-0808">Transferase</keyword>
<dbReference type="KEGG" id="cci:CC1G_04580"/>
<gene>
    <name evidence="1" type="ORF">CC1G_04580</name>
</gene>
<dbReference type="VEuPathDB" id="FungiDB:CC1G_04580"/>
<dbReference type="GeneID" id="6006331"/>
<dbReference type="InParanoid" id="A8N502"/>
<protein>
    <submittedName>
        <fullName evidence="1">Protein kinase subdomain-containing protein PKL/ccin3</fullName>
    </submittedName>
</protein>
<evidence type="ECO:0000313" key="2">
    <source>
        <dbReference type="Proteomes" id="UP000001861"/>
    </source>
</evidence>
<dbReference type="HOGENOM" id="CLU_052197_0_0_1"/>
<keyword evidence="2" id="KW-1185">Reference proteome</keyword>
<evidence type="ECO:0000313" key="1">
    <source>
        <dbReference type="EMBL" id="EAU91813.2"/>
    </source>
</evidence>
<dbReference type="AlphaFoldDB" id="A8N502"/>